<dbReference type="NCBIfam" id="TIGR01135">
    <property type="entry name" value="glmS"/>
    <property type="match status" value="1"/>
</dbReference>
<evidence type="ECO:0000256" key="5">
    <source>
        <dbReference type="ARBA" id="ARBA00022737"/>
    </source>
</evidence>
<evidence type="ECO:0000259" key="8">
    <source>
        <dbReference type="PROSITE" id="PS51464"/>
    </source>
</evidence>
<dbReference type="Pfam" id="PF01380">
    <property type="entry name" value="SIS"/>
    <property type="match status" value="2"/>
</dbReference>
<dbReference type="Pfam" id="PF13522">
    <property type="entry name" value="GATase_6"/>
    <property type="match status" value="1"/>
</dbReference>
<evidence type="ECO:0000256" key="2">
    <source>
        <dbReference type="ARBA" id="ARBA00012916"/>
    </source>
</evidence>
<evidence type="ECO:0000256" key="6">
    <source>
        <dbReference type="ARBA" id="ARBA00022962"/>
    </source>
</evidence>
<dbReference type="SUPFAM" id="SSF56235">
    <property type="entry name" value="N-terminal nucleophile aminohydrolases (Ntn hydrolases)"/>
    <property type="match status" value="1"/>
</dbReference>
<organism evidence="9">
    <name type="scientific">viral metagenome</name>
    <dbReference type="NCBI Taxonomy" id="1070528"/>
    <lineage>
        <taxon>unclassified sequences</taxon>
        <taxon>metagenomes</taxon>
        <taxon>organismal metagenomes</taxon>
    </lineage>
</organism>
<dbReference type="PROSITE" id="PS51278">
    <property type="entry name" value="GATASE_TYPE_2"/>
    <property type="match status" value="1"/>
</dbReference>
<dbReference type="NCBIfam" id="NF001484">
    <property type="entry name" value="PRK00331.1"/>
    <property type="match status" value="1"/>
</dbReference>
<evidence type="ECO:0000256" key="3">
    <source>
        <dbReference type="ARBA" id="ARBA00022576"/>
    </source>
</evidence>
<evidence type="ECO:0000256" key="4">
    <source>
        <dbReference type="ARBA" id="ARBA00022679"/>
    </source>
</evidence>
<feature type="domain" description="Glutamine amidotransferase type-2" evidence="7">
    <location>
        <begin position="2"/>
        <end position="233"/>
    </location>
</feature>
<dbReference type="InterPro" id="IPR035466">
    <property type="entry name" value="GlmS/AgaS_SIS"/>
</dbReference>
<protein>
    <recommendedName>
        <fullName evidence="2">glutamine--fructose-6-phosphate transaminase (isomerizing)</fullName>
        <ecNumber evidence="2">2.6.1.16</ecNumber>
    </recommendedName>
</protein>
<dbReference type="InterPro" id="IPR005855">
    <property type="entry name" value="GFAT"/>
</dbReference>
<name>A0A6C0H4L1_9ZZZZ</name>
<proteinExistence type="predicted"/>
<dbReference type="Gene3D" id="3.60.20.10">
    <property type="entry name" value="Glutamine Phosphoribosylpyrophosphate, subunit 1, domain 1"/>
    <property type="match status" value="1"/>
</dbReference>
<dbReference type="InterPro" id="IPR029055">
    <property type="entry name" value="Ntn_hydrolases_N"/>
</dbReference>
<dbReference type="GO" id="GO:0006047">
    <property type="term" value="P:UDP-N-acetylglucosamine metabolic process"/>
    <property type="evidence" value="ECO:0007669"/>
    <property type="project" value="TreeGrafter"/>
</dbReference>
<dbReference type="GO" id="GO:0004360">
    <property type="term" value="F:glutamine-fructose-6-phosphate transaminase (isomerizing) activity"/>
    <property type="evidence" value="ECO:0007669"/>
    <property type="project" value="UniProtKB-EC"/>
</dbReference>
<dbReference type="GO" id="GO:0006002">
    <property type="term" value="P:fructose 6-phosphate metabolic process"/>
    <property type="evidence" value="ECO:0007669"/>
    <property type="project" value="TreeGrafter"/>
</dbReference>
<dbReference type="CDD" id="cd05008">
    <property type="entry name" value="SIS_GlmS_GlmD_1"/>
    <property type="match status" value="1"/>
</dbReference>
<keyword evidence="3" id="KW-0032">Aminotransferase</keyword>
<dbReference type="GO" id="GO:0006487">
    <property type="term" value="P:protein N-linked glycosylation"/>
    <property type="evidence" value="ECO:0007669"/>
    <property type="project" value="TreeGrafter"/>
</dbReference>
<dbReference type="PROSITE" id="PS51464">
    <property type="entry name" value="SIS"/>
    <property type="match status" value="2"/>
</dbReference>
<evidence type="ECO:0000259" key="7">
    <source>
        <dbReference type="PROSITE" id="PS51278"/>
    </source>
</evidence>
<feature type="domain" description="SIS" evidence="8">
    <location>
        <begin position="473"/>
        <end position="619"/>
    </location>
</feature>
<dbReference type="EC" id="2.6.1.16" evidence="2"/>
<keyword evidence="6" id="KW-0315">Glutamine amidotransferase</keyword>
<dbReference type="AlphaFoldDB" id="A0A6C0H4L1"/>
<dbReference type="PANTHER" id="PTHR10937">
    <property type="entry name" value="GLUCOSAMINE--FRUCTOSE-6-PHOSPHATE AMINOTRANSFERASE, ISOMERIZING"/>
    <property type="match status" value="1"/>
</dbReference>
<accession>A0A6C0H4L1</accession>
<dbReference type="Gene3D" id="3.40.50.10490">
    <property type="entry name" value="Glucose-6-phosphate isomerase like protein, domain 1"/>
    <property type="match status" value="2"/>
</dbReference>
<feature type="domain" description="SIS" evidence="8">
    <location>
        <begin position="299"/>
        <end position="447"/>
    </location>
</feature>
<dbReference type="SUPFAM" id="SSF53697">
    <property type="entry name" value="SIS domain"/>
    <property type="match status" value="1"/>
</dbReference>
<evidence type="ECO:0000256" key="1">
    <source>
        <dbReference type="ARBA" id="ARBA00001031"/>
    </source>
</evidence>
<keyword evidence="4" id="KW-0808">Transferase</keyword>
<dbReference type="PANTHER" id="PTHR10937:SF0">
    <property type="entry name" value="GLUTAMINE--FRUCTOSE-6-PHOSPHATE TRANSAMINASE (ISOMERIZING)"/>
    <property type="match status" value="1"/>
</dbReference>
<comment type="catalytic activity">
    <reaction evidence="1">
        <text>D-fructose 6-phosphate + L-glutamine = D-glucosamine 6-phosphate + L-glutamate</text>
        <dbReference type="Rhea" id="RHEA:13237"/>
        <dbReference type="ChEBI" id="CHEBI:29985"/>
        <dbReference type="ChEBI" id="CHEBI:58359"/>
        <dbReference type="ChEBI" id="CHEBI:58725"/>
        <dbReference type="ChEBI" id="CHEBI:61527"/>
        <dbReference type="EC" id="2.6.1.16"/>
    </reaction>
</comment>
<keyword evidence="5" id="KW-0677">Repeat</keyword>
<dbReference type="EMBL" id="MN739877">
    <property type="protein sequence ID" value="QHT75478.1"/>
    <property type="molecule type" value="Genomic_DNA"/>
</dbReference>
<dbReference type="GO" id="GO:0097367">
    <property type="term" value="F:carbohydrate derivative binding"/>
    <property type="evidence" value="ECO:0007669"/>
    <property type="project" value="InterPro"/>
</dbReference>
<dbReference type="CDD" id="cd05009">
    <property type="entry name" value="SIS_GlmS_GlmD_2"/>
    <property type="match status" value="1"/>
</dbReference>
<dbReference type="InterPro" id="IPR017932">
    <property type="entry name" value="GATase_2_dom"/>
</dbReference>
<evidence type="ECO:0000313" key="9">
    <source>
        <dbReference type="EMBL" id="QHT75478.1"/>
    </source>
</evidence>
<dbReference type="InterPro" id="IPR001347">
    <property type="entry name" value="SIS_dom"/>
</dbReference>
<sequence>MCGITFIYSIKNTNALEHIFNSLQLIQNRGYDSMGICYINSNTNKHDILKKASTSKKDCFDLLKTIYEKKHLENNLFSKFALGHTRWATHGGKTDYNAHPHFSQNGDIILVHNGIINNFLVIKEFLLAKDYKFYSDTDSEVIANLIEYYTLSNSNNFEEALKKSLQELEGTWALVIIYTKIPDTYYITRKGSPLLLGYNSNYIICASETNGFIGLVYDYIPLGDNNIVKINNNNYKFLDETNEYTIKKVIYENFHNAKKHYSHWMLKEIMEQPETIQKAYNYGGRINNNIIKLGGLDCLIHNINSIEFLYLIGCGTSYNASIVGEIYFNEINYFVNVKSVNACEFNENILPNNKNNSNTLCIFLSQSGETIDVYNCLKICKQKKCLTMGIVNKVDSLIAREVDCGVYLNAGSEISVASTKSFTSMLIVLSLISMWFVNNELNNIKNLNSLRVLSSNITQLLHDSKIINKITILKDFIINNNINSIFILGKYKLYSIACEAALKIKEVTYIYCEGFSAGSLKHGPFALLDDTNLTLLLIDYNDITNYANIKSTYYEIFGRETNLFVITNSQNVIDELQIDDHKYILLPKIDYYNEVIFTIVLQKLAYEISIAKGLNPDKPRNLAKVVTVE</sequence>
<dbReference type="InterPro" id="IPR046348">
    <property type="entry name" value="SIS_dom_sf"/>
</dbReference>
<dbReference type="InterPro" id="IPR035490">
    <property type="entry name" value="GlmS/FrlB_SIS"/>
</dbReference>
<reference evidence="9" key="1">
    <citation type="journal article" date="2020" name="Nature">
        <title>Giant virus diversity and host interactions through global metagenomics.</title>
        <authorList>
            <person name="Schulz F."/>
            <person name="Roux S."/>
            <person name="Paez-Espino D."/>
            <person name="Jungbluth S."/>
            <person name="Walsh D.A."/>
            <person name="Denef V.J."/>
            <person name="McMahon K.D."/>
            <person name="Konstantinidis K.T."/>
            <person name="Eloe-Fadrosh E.A."/>
            <person name="Kyrpides N.C."/>
            <person name="Woyke T."/>
        </authorList>
    </citation>
    <scope>NUCLEOTIDE SEQUENCE</scope>
    <source>
        <strain evidence="9">GVMAG-M-3300023179-63</strain>
    </source>
</reference>